<evidence type="ECO:0000259" key="11">
    <source>
        <dbReference type="Pfam" id="PF21014"/>
    </source>
</evidence>
<evidence type="ECO:0000256" key="3">
    <source>
        <dbReference type="ARBA" id="ARBA00022538"/>
    </source>
</evidence>
<evidence type="ECO:0000256" key="1">
    <source>
        <dbReference type="ARBA" id="ARBA00004141"/>
    </source>
</evidence>
<dbReference type="PANTHER" id="PTHR10027">
    <property type="entry name" value="CALCIUM-ACTIVATED POTASSIUM CHANNEL ALPHA CHAIN"/>
    <property type="match status" value="1"/>
</dbReference>
<keyword evidence="7" id="KW-1133">Transmembrane helix</keyword>
<evidence type="ECO:0000313" key="14">
    <source>
        <dbReference type="Proteomes" id="UP001164746"/>
    </source>
</evidence>
<dbReference type="Pfam" id="PF22614">
    <property type="entry name" value="Slo-like_RCK"/>
    <property type="match status" value="1"/>
</dbReference>
<keyword evidence="6" id="KW-0630">Potassium</keyword>
<evidence type="ECO:0000313" key="13">
    <source>
        <dbReference type="EMBL" id="WAQ96140.1"/>
    </source>
</evidence>
<dbReference type="InterPro" id="IPR003148">
    <property type="entry name" value="RCK_N"/>
</dbReference>
<reference evidence="13" key="1">
    <citation type="submission" date="2022-11" db="EMBL/GenBank/DDBJ databases">
        <title>Centuries of genome instability and evolution in soft-shell clam transmissible cancer (bioRxiv).</title>
        <authorList>
            <person name="Hart S.F.M."/>
            <person name="Yonemitsu M.A."/>
            <person name="Giersch R.M."/>
            <person name="Beal B.F."/>
            <person name="Arriagada G."/>
            <person name="Davis B.W."/>
            <person name="Ostrander E.A."/>
            <person name="Goff S.P."/>
            <person name="Metzger M.J."/>
        </authorList>
    </citation>
    <scope>NUCLEOTIDE SEQUENCE</scope>
    <source>
        <strain evidence="13">MELC-2E11</strain>
        <tissue evidence="13">Siphon/mantle</tissue>
    </source>
</reference>
<evidence type="ECO:0000256" key="9">
    <source>
        <dbReference type="ARBA" id="ARBA00023136"/>
    </source>
</evidence>
<name>A0ABY7DMB8_MYAAR</name>
<evidence type="ECO:0000256" key="10">
    <source>
        <dbReference type="ARBA" id="ARBA00023303"/>
    </source>
</evidence>
<dbReference type="InterPro" id="IPR047871">
    <property type="entry name" value="K_chnl_Slo-like"/>
</dbReference>
<evidence type="ECO:0000256" key="6">
    <source>
        <dbReference type="ARBA" id="ARBA00022958"/>
    </source>
</evidence>
<gene>
    <name evidence="13" type="ORF">MAR_028830</name>
</gene>
<evidence type="ECO:0000256" key="4">
    <source>
        <dbReference type="ARBA" id="ARBA00022692"/>
    </source>
</evidence>
<dbReference type="Pfam" id="PF21014">
    <property type="entry name" value="Slowpoke_C"/>
    <property type="match status" value="1"/>
</dbReference>
<keyword evidence="8" id="KW-0406">Ion transport</keyword>
<evidence type="ECO:0000256" key="7">
    <source>
        <dbReference type="ARBA" id="ARBA00022989"/>
    </source>
</evidence>
<dbReference type="PANTHER" id="PTHR10027:SF33">
    <property type="entry name" value="CALCIUM-ACTIVATED POTASSIUM CHANNEL SUBUNIT ALPHA-1-RELATED"/>
    <property type="match status" value="1"/>
</dbReference>
<comment type="subcellular location">
    <subcellularLocation>
        <location evidence="1">Membrane</location>
        <topology evidence="1">Multi-pass membrane protein</topology>
    </subcellularLocation>
</comment>
<evidence type="ECO:0000259" key="12">
    <source>
        <dbReference type="Pfam" id="PF22614"/>
    </source>
</evidence>
<dbReference type="InterPro" id="IPR048735">
    <property type="entry name" value="Slowpoke-like_C"/>
</dbReference>
<sequence>MSEVPVAPWTTVAEKGPVQDEPRKFDSTGMFHWCRGRIIDEAIMGSPLNRANLRAVNINLCDMCVILSAKDRKFDDPHLVDKEAILCSLNIKAMTFDDSVGLIQSSSPNSPGHHTLANDSNVQFLDQDDEDDPDTELYMTQPFACGTAFAVSVLDSLMSTSYFNDNALTLIRTLITGGATPELEQILAEGAGMRGGYCTPAVLANRDRCRVAQISLYDGPLAQFGEGGTYGALFVHALRQQGILCIGLYRFRDTSSTEKSPSSKRYVITNPPEEFKLLPTDQVFSLTPCNLSKSSAPLPNGNEKTYMVKTKMDQSAVIVL</sequence>
<proteinExistence type="predicted"/>
<evidence type="ECO:0000256" key="5">
    <source>
        <dbReference type="ARBA" id="ARBA00022826"/>
    </source>
</evidence>
<keyword evidence="9" id="KW-0472">Membrane</keyword>
<keyword evidence="14" id="KW-1185">Reference proteome</keyword>
<protein>
    <submittedName>
        <fullName evidence="13">SLO-like protein</fullName>
    </submittedName>
</protein>
<feature type="domain" description="RCK N-terminal" evidence="12">
    <location>
        <begin position="43"/>
        <end position="101"/>
    </location>
</feature>
<dbReference type="EMBL" id="CP111013">
    <property type="protein sequence ID" value="WAQ96140.1"/>
    <property type="molecule type" value="Genomic_DNA"/>
</dbReference>
<keyword evidence="5" id="KW-0631">Potassium channel</keyword>
<keyword evidence="4" id="KW-0812">Transmembrane</keyword>
<organism evidence="13 14">
    <name type="scientific">Mya arenaria</name>
    <name type="common">Soft-shell clam</name>
    <dbReference type="NCBI Taxonomy" id="6604"/>
    <lineage>
        <taxon>Eukaryota</taxon>
        <taxon>Metazoa</taxon>
        <taxon>Spiralia</taxon>
        <taxon>Lophotrochozoa</taxon>
        <taxon>Mollusca</taxon>
        <taxon>Bivalvia</taxon>
        <taxon>Autobranchia</taxon>
        <taxon>Heteroconchia</taxon>
        <taxon>Euheterodonta</taxon>
        <taxon>Imparidentia</taxon>
        <taxon>Neoheterodontei</taxon>
        <taxon>Myida</taxon>
        <taxon>Myoidea</taxon>
        <taxon>Myidae</taxon>
        <taxon>Mya</taxon>
    </lineage>
</organism>
<accession>A0ABY7DMB8</accession>
<keyword evidence="2" id="KW-0813">Transport</keyword>
<evidence type="ECO:0000256" key="8">
    <source>
        <dbReference type="ARBA" id="ARBA00023065"/>
    </source>
</evidence>
<keyword evidence="10" id="KW-0407">Ion channel</keyword>
<dbReference type="Proteomes" id="UP001164746">
    <property type="component" value="Chromosome 2"/>
</dbReference>
<keyword evidence="3" id="KW-0633">Potassium transport</keyword>
<evidence type="ECO:0000256" key="2">
    <source>
        <dbReference type="ARBA" id="ARBA00022448"/>
    </source>
</evidence>
<feature type="domain" description="Ca2+-activated K+ channel Slowpoke-like C-terminal" evidence="11">
    <location>
        <begin position="167"/>
        <end position="286"/>
    </location>
</feature>